<dbReference type="InterPro" id="IPR001173">
    <property type="entry name" value="Glyco_trans_2-like"/>
</dbReference>
<feature type="domain" description="Glycosyltransferase 2-like" evidence="1">
    <location>
        <begin position="1"/>
        <end position="166"/>
    </location>
</feature>
<gene>
    <name evidence="2" type="ORF">MWN33_00275</name>
</gene>
<dbReference type="Gene3D" id="3.90.550.10">
    <property type="entry name" value="Spore Coat Polysaccharide Biosynthesis Protein SpsA, Chain A"/>
    <property type="match status" value="1"/>
</dbReference>
<sequence>MPSYRHEAYIAEAIGSVLGQSVRDIELIVIDDASPDGSNAVIGRFDDPRLVHIPLTSNVGASAAMNVGLRRARAPFIAVCNSDDAWEPDKLERQLAILDRSPEIAAVFTDVSWVDAAGAPMDRAVPGALGNFAWENGTRHVWLKRLAEEGNCLCHPSVLLRREVYESCGAYDDYLRQLPDYDMWLRLLQKHEIHVLADRLVRFRVHDRNTSGGASEVRRRDAREGLFILRRFFEEIDAGDFAAAFLGGELSGAATAASPDPRELLRYLLAHEGHRRGLFREIALEAIFRAPPDIRQDAMSVAAFQRAMGDAMPRPDRKRGLMSRLYGVFASLGR</sequence>
<dbReference type="Pfam" id="PF00535">
    <property type="entry name" value="Glycos_transf_2"/>
    <property type="match status" value="1"/>
</dbReference>
<name>A0ABT0DGY9_9HYPH</name>
<accession>A0ABT0DGY9</accession>
<evidence type="ECO:0000313" key="2">
    <source>
        <dbReference type="EMBL" id="MCK0206464.1"/>
    </source>
</evidence>
<reference evidence="3" key="1">
    <citation type="submission" date="2023-07" db="EMBL/GenBank/DDBJ databases">
        <title>Ancylobacter moscoviensis sp. nov., facultatively methylotrophic bacteria from activated sludge and the reclassification of Starkeya novella (Starkey 1934) Kelly et al. 2000 as Ancylobacter novellus comb. nov., Starkeya koreensis Im et al. 2006 as Ancylobacter koreensis comb.nov., Angulomicrobium tetraedrale Vasil'eva et al. 1986 as Ancylobacter tetraedralis comb. nov., Angulomicrobium amanitiforme Fritz et al. 2004 as Ancylobacter amanitiformis comb. nov. and Methylorhabdus multivorans Doronina et al. 1996 as Ancylobacter multivorans comb. nov. and emended description of the genus Ancylobacter.</title>
        <authorList>
            <person name="Doronina N."/>
            <person name="Chemodurova A."/>
            <person name="Grouzdev D."/>
            <person name="Koziaeva V."/>
            <person name="Shi W."/>
            <person name="Wu L."/>
            <person name="Kaparullina E."/>
        </authorList>
    </citation>
    <scope>NUCLEOTIDE SEQUENCE [LARGE SCALE GENOMIC DNA]</scope>
    <source>
        <strain evidence="3">Jip08</strain>
    </source>
</reference>
<dbReference type="SUPFAM" id="SSF53448">
    <property type="entry name" value="Nucleotide-diphospho-sugar transferases"/>
    <property type="match status" value="1"/>
</dbReference>
<dbReference type="PANTHER" id="PTHR43685">
    <property type="entry name" value="GLYCOSYLTRANSFERASE"/>
    <property type="match status" value="1"/>
</dbReference>
<evidence type="ECO:0000259" key="1">
    <source>
        <dbReference type="Pfam" id="PF00535"/>
    </source>
</evidence>
<dbReference type="PANTHER" id="PTHR43685:SF2">
    <property type="entry name" value="GLYCOSYLTRANSFERASE 2-LIKE DOMAIN-CONTAINING PROTEIN"/>
    <property type="match status" value="1"/>
</dbReference>
<organism evidence="2 3">
    <name type="scientific">Ancylobacter koreensis</name>
    <dbReference type="NCBI Taxonomy" id="266121"/>
    <lineage>
        <taxon>Bacteria</taxon>
        <taxon>Pseudomonadati</taxon>
        <taxon>Pseudomonadota</taxon>
        <taxon>Alphaproteobacteria</taxon>
        <taxon>Hyphomicrobiales</taxon>
        <taxon>Xanthobacteraceae</taxon>
        <taxon>Ancylobacter</taxon>
    </lineage>
</organism>
<evidence type="ECO:0000313" key="3">
    <source>
        <dbReference type="Proteomes" id="UP001202867"/>
    </source>
</evidence>
<dbReference type="Proteomes" id="UP001202867">
    <property type="component" value="Unassembled WGS sequence"/>
</dbReference>
<keyword evidence="2" id="KW-0328">Glycosyltransferase</keyword>
<keyword evidence="2" id="KW-0808">Transferase</keyword>
<dbReference type="EMBL" id="JALKCG010000001">
    <property type="protein sequence ID" value="MCK0206464.1"/>
    <property type="molecule type" value="Genomic_DNA"/>
</dbReference>
<dbReference type="InterPro" id="IPR029044">
    <property type="entry name" value="Nucleotide-diphossugar_trans"/>
</dbReference>
<dbReference type="EC" id="2.4.-.-" evidence="2"/>
<dbReference type="InterPro" id="IPR050834">
    <property type="entry name" value="Glycosyltransf_2"/>
</dbReference>
<protein>
    <submittedName>
        <fullName evidence="2">Glycosyltransferase</fullName>
        <ecNumber evidence="2">2.4.-.-</ecNumber>
    </submittedName>
</protein>
<dbReference type="GO" id="GO:0016757">
    <property type="term" value="F:glycosyltransferase activity"/>
    <property type="evidence" value="ECO:0007669"/>
    <property type="project" value="UniProtKB-KW"/>
</dbReference>
<keyword evidence="3" id="KW-1185">Reference proteome</keyword>
<proteinExistence type="predicted"/>
<comment type="caution">
    <text evidence="2">The sequence shown here is derived from an EMBL/GenBank/DDBJ whole genome shotgun (WGS) entry which is preliminary data.</text>
</comment>